<evidence type="ECO:0000313" key="7">
    <source>
        <dbReference type="EMBL" id="CAB4572652.1"/>
    </source>
</evidence>
<proteinExistence type="predicted"/>
<accession>A0A6J6E8C6</accession>
<dbReference type="InterPro" id="IPR036259">
    <property type="entry name" value="MFS_trans_sf"/>
</dbReference>
<feature type="transmembrane region" description="Helical" evidence="6">
    <location>
        <begin position="248"/>
        <end position="269"/>
    </location>
</feature>
<dbReference type="GO" id="GO:0005886">
    <property type="term" value="C:plasma membrane"/>
    <property type="evidence" value="ECO:0007669"/>
    <property type="project" value="UniProtKB-SubCell"/>
</dbReference>
<dbReference type="Pfam" id="PF07690">
    <property type="entry name" value="MFS_1"/>
    <property type="match status" value="1"/>
</dbReference>
<keyword evidence="5 6" id="KW-0472">Membrane</keyword>
<feature type="transmembrane region" description="Helical" evidence="6">
    <location>
        <begin position="152"/>
        <end position="176"/>
    </location>
</feature>
<keyword evidence="4 6" id="KW-1133">Transmembrane helix</keyword>
<reference evidence="7" key="1">
    <citation type="submission" date="2020-05" db="EMBL/GenBank/DDBJ databases">
        <authorList>
            <person name="Chiriac C."/>
            <person name="Salcher M."/>
            <person name="Ghai R."/>
            <person name="Kavagutti S V."/>
        </authorList>
    </citation>
    <scope>NUCLEOTIDE SEQUENCE</scope>
</reference>
<dbReference type="PANTHER" id="PTHR23513">
    <property type="entry name" value="INTEGRAL MEMBRANE EFFLUX PROTEIN-RELATED"/>
    <property type="match status" value="1"/>
</dbReference>
<dbReference type="PANTHER" id="PTHR23513:SF17">
    <property type="entry name" value="MEMBRANE PROTEIN"/>
    <property type="match status" value="1"/>
</dbReference>
<dbReference type="Gene3D" id="1.20.1250.20">
    <property type="entry name" value="MFS general substrate transporter like domains"/>
    <property type="match status" value="1"/>
</dbReference>
<keyword evidence="3 6" id="KW-0812">Transmembrane</keyword>
<organism evidence="7">
    <name type="scientific">freshwater metagenome</name>
    <dbReference type="NCBI Taxonomy" id="449393"/>
    <lineage>
        <taxon>unclassified sequences</taxon>
        <taxon>metagenomes</taxon>
        <taxon>ecological metagenomes</taxon>
    </lineage>
</organism>
<evidence type="ECO:0000256" key="3">
    <source>
        <dbReference type="ARBA" id="ARBA00022692"/>
    </source>
</evidence>
<dbReference type="AlphaFoldDB" id="A0A6J6E8C6"/>
<dbReference type="EMBL" id="CAEZTJ010000119">
    <property type="protein sequence ID" value="CAB4572652.1"/>
    <property type="molecule type" value="Genomic_DNA"/>
</dbReference>
<feature type="transmembrane region" description="Helical" evidence="6">
    <location>
        <begin position="120"/>
        <end position="145"/>
    </location>
</feature>
<sequence length="436" mass="46211">MNSDSDRRSRGFTSRIRFHITSPIGRLLALRWTGQLSDGIFQSGLASFILFSPERQPDAFSAAIAFAVVLLPYSFVGPFVGTILDRFSRQRILFLSNLSRAIVVAIAATSIAAGATGVELTVLILIAFGINRLILAGLSASLPLLTTREKLVAINATAVTGGTIFVVLGGGIGIGVRGLLAGLDANHADSIIITVASGLFLLAGLLALRLKRDQLGPHAHEVKKGSLTQGIIEMRDGFDRLREERDPLYGILATAIHRGGLTALTLMALLLQRNTFNPSDDPDAGLQGFALSAVVAGIGIGIGAIIAPFGVAKFGRHRWIRWMLLASAIAPIFLALDQNEFALLTTGFLTSACGQGVKVTNDALVQSRIVDEFRGRVFAVYDVIVNFAIVSGAIIAALLLPDSGEGSLVPALIAITYITFAITVLRTKRFSAPATK</sequence>
<name>A0A6J6E8C6_9ZZZZ</name>
<feature type="transmembrane region" description="Helical" evidence="6">
    <location>
        <begin position="289"/>
        <end position="312"/>
    </location>
</feature>
<evidence type="ECO:0000256" key="6">
    <source>
        <dbReference type="SAM" id="Phobius"/>
    </source>
</evidence>
<evidence type="ECO:0000256" key="4">
    <source>
        <dbReference type="ARBA" id="ARBA00022989"/>
    </source>
</evidence>
<feature type="transmembrane region" description="Helical" evidence="6">
    <location>
        <begin position="188"/>
        <end position="208"/>
    </location>
</feature>
<dbReference type="GO" id="GO:0022857">
    <property type="term" value="F:transmembrane transporter activity"/>
    <property type="evidence" value="ECO:0007669"/>
    <property type="project" value="InterPro"/>
</dbReference>
<gene>
    <name evidence="7" type="ORF">UFOPK1650_00790</name>
</gene>
<comment type="subcellular location">
    <subcellularLocation>
        <location evidence="1">Cell membrane</location>
        <topology evidence="1">Multi-pass membrane protein</topology>
    </subcellularLocation>
</comment>
<dbReference type="SUPFAM" id="SSF103473">
    <property type="entry name" value="MFS general substrate transporter"/>
    <property type="match status" value="1"/>
</dbReference>
<feature type="transmembrane region" description="Helical" evidence="6">
    <location>
        <begin position="59"/>
        <end position="80"/>
    </location>
</feature>
<evidence type="ECO:0000256" key="1">
    <source>
        <dbReference type="ARBA" id="ARBA00004651"/>
    </source>
</evidence>
<evidence type="ECO:0000256" key="2">
    <source>
        <dbReference type="ARBA" id="ARBA00022475"/>
    </source>
</evidence>
<dbReference type="InterPro" id="IPR011701">
    <property type="entry name" value="MFS"/>
</dbReference>
<feature type="transmembrane region" description="Helical" evidence="6">
    <location>
        <begin position="406"/>
        <end position="425"/>
    </location>
</feature>
<feature type="transmembrane region" description="Helical" evidence="6">
    <location>
        <begin position="378"/>
        <end position="400"/>
    </location>
</feature>
<protein>
    <submittedName>
        <fullName evidence="7">Unannotated protein</fullName>
    </submittedName>
</protein>
<evidence type="ECO:0000256" key="5">
    <source>
        <dbReference type="ARBA" id="ARBA00023136"/>
    </source>
</evidence>
<keyword evidence="2" id="KW-1003">Cell membrane</keyword>
<feature type="transmembrane region" description="Helical" evidence="6">
    <location>
        <begin position="92"/>
        <end position="114"/>
    </location>
</feature>